<keyword evidence="3" id="KW-1185">Reference proteome</keyword>
<accession>A0ABY5SKM6</accession>
<gene>
    <name evidence="2" type="ORF">L1F31_11970</name>
</gene>
<dbReference type="RefSeq" id="WP_265417513.1">
    <property type="nucleotide sequence ID" value="NZ_CP093443.1"/>
</dbReference>
<name>A0ABY5SKM6_9MICO</name>
<organism evidence="2 3">
    <name type="scientific">Brevibacterium spongiae</name>
    <dbReference type="NCBI Taxonomy" id="2909672"/>
    <lineage>
        <taxon>Bacteria</taxon>
        <taxon>Bacillati</taxon>
        <taxon>Actinomycetota</taxon>
        <taxon>Actinomycetes</taxon>
        <taxon>Micrococcales</taxon>
        <taxon>Brevibacteriaceae</taxon>
        <taxon>Brevibacterium</taxon>
    </lineage>
</organism>
<dbReference type="Proteomes" id="UP001064879">
    <property type="component" value="Chromosome"/>
</dbReference>
<evidence type="ECO:0000313" key="2">
    <source>
        <dbReference type="EMBL" id="UVI34840.1"/>
    </source>
</evidence>
<protein>
    <submittedName>
        <fullName evidence="2">Uncharacterized protein</fullName>
    </submittedName>
</protein>
<reference evidence="2" key="1">
    <citation type="submission" date="2022-03" db="EMBL/GenBank/DDBJ databases">
        <title>Brevibacterium spongiae sp. nov., isolated from marine sponge.</title>
        <authorList>
            <person name="Li Z."/>
            <person name="Zhang M."/>
        </authorList>
    </citation>
    <scope>NUCLEOTIDE SEQUENCE</scope>
    <source>
        <strain evidence="2">WHS-Z9</strain>
    </source>
</reference>
<sequence length="227" mass="23746">MFVLTIDQQDSRTSNDAVPEALAVLSSIPTLVPFARTIGDEVQGVLDDAHAVAEAVRRLAVEAGWHIGIGIGAVDEPLPESTTEGRGPAFYAARQAVEAAKTAPANLIVRSDPSAGQSAASEAAVNPGSVDPSAEQSTAPDAHRRLAEASLRLLVSTLAELRVHSRGYVNYRLDHPEATQNEIAARFDVSQQAVSRVLAPGIAEIVAGAEDLARHHLGLAEGADNVD</sequence>
<feature type="region of interest" description="Disordered" evidence="1">
    <location>
        <begin position="118"/>
        <end position="142"/>
    </location>
</feature>
<proteinExistence type="predicted"/>
<evidence type="ECO:0000256" key="1">
    <source>
        <dbReference type="SAM" id="MobiDB-lite"/>
    </source>
</evidence>
<dbReference type="EMBL" id="CP093443">
    <property type="protein sequence ID" value="UVI34840.1"/>
    <property type="molecule type" value="Genomic_DNA"/>
</dbReference>
<evidence type="ECO:0000313" key="3">
    <source>
        <dbReference type="Proteomes" id="UP001064879"/>
    </source>
</evidence>